<gene>
    <name evidence="1" type="ORF">BBEV_2831</name>
</gene>
<evidence type="ECO:0000313" key="1">
    <source>
        <dbReference type="EMBL" id="AOM84156.1"/>
    </source>
</evidence>
<keyword evidence="2" id="KW-1185">Reference proteome</keyword>
<dbReference type="Proteomes" id="UP000094463">
    <property type="component" value="Chromosome"/>
</dbReference>
<evidence type="ECO:0000313" key="2">
    <source>
        <dbReference type="Proteomes" id="UP000094463"/>
    </source>
</evidence>
<proteinExistence type="predicted"/>
<sequence length="72" mass="8395">MYHARAFKNSHKMTFSRGMKYKCIKGLSSLGNKPDFLQPIQQLCQMELVLQQHGKTSNEGNFKEVAYQYHVE</sequence>
<dbReference type="AlphaFoldDB" id="A0A1D7QYR7"/>
<dbReference type="STRING" id="632773.BBEV_2831"/>
<name>A0A1D7QYR7_9BACI</name>
<protein>
    <submittedName>
        <fullName evidence="1">Uncharacterized protein</fullName>
    </submittedName>
</protein>
<accession>A0A1D7QYR7</accession>
<dbReference type="KEGG" id="bbev:BBEV_2831"/>
<reference evidence="1 2" key="1">
    <citation type="submission" date="2015-08" db="EMBL/GenBank/DDBJ databases">
        <title>The complete genome sequence of Bacillus beveridgei MLTeJB.</title>
        <authorList>
            <person name="Hanson T.E."/>
            <person name="Mesa C."/>
            <person name="Basesman S.M."/>
            <person name="Oremland R.S."/>
        </authorList>
    </citation>
    <scope>NUCLEOTIDE SEQUENCE [LARGE SCALE GENOMIC DNA]</scope>
    <source>
        <strain evidence="1 2">MLTeJB</strain>
    </source>
</reference>
<organism evidence="1 2">
    <name type="scientific">Salisediminibacterium beveridgei</name>
    <dbReference type="NCBI Taxonomy" id="632773"/>
    <lineage>
        <taxon>Bacteria</taxon>
        <taxon>Bacillati</taxon>
        <taxon>Bacillota</taxon>
        <taxon>Bacilli</taxon>
        <taxon>Bacillales</taxon>
        <taxon>Bacillaceae</taxon>
        <taxon>Salisediminibacterium</taxon>
    </lineage>
</organism>
<dbReference type="EMBL" id="CP012502">
    <property type="protein sequence ID" value="AOM84156.1"/>
    <property type="molecule type" value="Genomic_DNA"/>
</dbReference>